<evidence type="ECO:0000256" key="1">
    <source>
        <dbReference type="SAM" id="MobiDB-lite"/>
    </source>
</evidence>
<comment type="caution">
    <text evidence="2">The sequence shown here is derived from an EMBL/GenBank/DDBJ whole genome shotgun (WGS) entry which is preliminary data.</text>
</comment>
<sequence length="288" mass="32016">MSDVRDILSLFVGRDAVPEATVAFLSNTDTKIRQLSQTWSNKTFKLHSTPEHPSDSSTFNVDCNSETDRWVECSPSSIFPLPIARFTAELLRTRGPSRLFEDDPAVTALVSSSRLPPLEDEVEAETALIPLTPVVESFLGARRHIDTLLLQNTEPQLRLAVGTITADHQRIEVFLHSDLGLPSTGRSNRRGSSSTRGGSNLSAPATHSFSYAGLIKSELEFDSYYTSWIVGRCRPTLYVNGAPFDWDQPEEMEIYGMFHSSVAHETEEEDDAFYDLVAEARGDDAEQD</sequence>
<name>A0A427YQ42_9TREE</name>
<feature type="compositionally biased region" description="Low complexity" evidence="1">
    <location>
        <begin position="183"/>
        <end position="200"/>
    </location>
</feature>
<protein>
    <submittedName>
        <fullName evidence="2">Uncharacterized protein</fullName>
    </submittedName>
</protein>
<dbReference type="OrthoDB" id="10301440at2759"/>
<accession>A0A427YQ42</accession>
<dbReference type="AlphaFoldDB" id="A0A427YQ42"/>
<reference evidence="2 3" key="1">
    <citation type="submission" date="2018-11" db="EMBL/GenBank/DDBJ databases">
        <title>Genome sequence of Saitozyma podzolica DSM 27192.</title>
        <authorList>
            <person name="Aliyu H."/>
            <person name="Gorte O."/>
            <person name="Ochsenreither K."/>
        </authorList>
    </citation>
    <scope>NUCLEOTIDE SEQUENCE [LARGE SCALE GENOMIC DNA]</scope>
    <source>
        <strain evidence="2 3">DSM 27192</strain>
    </source>
</reference>
<gene>
    <name evidence="2" type="ORF">EHS25_007566</name>
</gene>
<organism evidence="2 3">
    <name type="scientific">Saitozyma podzolica</name>
    <dbReference type="NCBI Taxonomy" id="1890683"/>
    <lineage>
        <taxon>Eukaryota</taxon>
        <taxon>Fungi</taxon>
        <taxon>Dikarya</taxon>
        <taxon>Basidiomycota</taxon>
        <taxon>Agaricomycotina</taxon>
        <taxon>Tremellomycetes</taxon>
        <taxon>Tremellales</taxon>
        <taxon>Trimorphomycetaceae</taxon>
        <taxon>Saitozyma</taxon>
    </lineage>
</organism>
<dbReference type="Proteomes" id="UP000279259">
    <property type="component" value="Unassembled WGS sequence"/>
</dbReference>
<keyword evidence="3" id="KW-1185">Reference proteome</keyword>
<evidence type="ECO:0000313" key="3">
    <source>
        <dbReference type="Proteomes" id="UP000279259"/>
    </source>
</evidence>
<dbReference type="EMBL" id="RSCD01000004">
    <property type="protein sequence ID" value="RSH93213.1"/>
    <property type="molecule type" value="Genomic_DNA"/>
</dbReference>
<evidence type="ECO:0000313" key="2">
    <source>
        <dbReference type="EMBL" id="RSH93213.1"/>
    </source>
</evidence>
<feature type="region of interest" description="Disordered" evidence="1">
    <location>
        <begin position="182"/>
        <end position="202"/>
    </location>
</feature>
<proteinExistence type="predicted"/>